<dbReference type="Gene3D" id="1.10.260.40">
    <property type="entry name" value="lambda repressor-like DNA-binding domains"/>
    <property type="match status" value="1"/>
</dbReference>
<evidence type="ECO:0000313" key="2">
    <source>
        <dbReference type="EMBL" id="MTD15430.1"/>
    </source>
</evidence>
<evidence type="ECO:0000259" key="1">
    <source>
        <dbReference type="PROSITE" id="PS50943"/>
    </source>
</evidence>
<dbReference type="CDD" id="cd00093">
    <property type="entry name" value="HTH_XRE"/>
    <property type="match status" value="1"/>
</dbReference>
<dbReference type="PANTHER" id="PTHR43236">
    <property type="entry name" value="ANTITOXIN HIGA1"/>
    <property type="match status" value="1"/>
</dbReference>
<name>A0A7K1FMX0_9ACTN</name>
<protein>
    <submittedName>
        <fullName evidence="2">Helix-turn-helix domain-containing protein</fullName>
    </submittedName>
</protein>
<proteinExistence type="predicted"/>
<sequence length="371" mass="40802">MDKVRLGRRLAEARELAGMTQDAVARELKLDRAAISHLERGDRNLRVPELVTLAQLLGRPLSYFVEPPVQAAVNRRAAPHADHDSTLGLDVEVDQFAGEVRTLLAMGLLTSADRDPAARTPRTHAEAERVAAKFRREAGMGDGPVKDLGRVCEVFGLYTWAPALGRSGPDGACVQVDSEGRVAGATVVNGDADSGRRRMTLAHELGHWLFGDAYDSQAGFDAEMWIDSFAIHFLGPRTGVTNMWRAHSQLSTRDRALAVGVEFRLSWTAVIGQLRNLDLITREEREQLASDEPRRGDYLRLGLSWSDELTAPYLSPGYVAACLNGYAAGVLTPARTLELLHGLLTIDDLPQPLDDKQRLRRAFEGHEALTR</sequence>
<gene>
    <name evidence="2" type="ORF">GIS00_15945</name>
</gene>
<dbReference type="EMBL" id="WLYK01000006">
    <property type="protein sequence ID" value="MTD15430.1"/>
    <property type="molecule type" value="Genomic_DNA"/>
</dbReference>
<organism evidence="2 3">
    <name type="scientific">Nakamurella alba</name>
    <dbReference type="NCBI Taxonomy" id="2665158"/>
    <lineage>
        <taxon>Bacteria</taxon>
        <taxon>Bacillati</taxon>
        <taxon>Actinomycetota</taxon>
        <taxon>Actinomycetes</taxon>
        <taxon>Nakamurellales</taxon>
        <taxon>Nakamurellaceae</taxon>
        <taxon>Nakamurella</taxon>
    </lineage>
</organism>
<dbReference type="SUPFAM" id="SSF47413">
    <property type="entry name" value="lambda repressor-like DNA-binding domains"/>
    <property type="match status" value="1"/>
</dbReference>
<reference evidence="2 3" key="1">
    <citation type="submission" date="2019-11" db="EMBL/GenBank/DDBJ databases">
        <authorList>
            <person name="Jiang L.-Q."/>
        </authorList>
    </citation>
    <scope>NUCLEOTIDE SEQUENCE [LARGE SCALE GENOMIC DNA]</scope>
    <source>
        <strain evidence="2 3">YIM 132087</strain>
    </source>
</reference>
<dbReference type="GO" id="GO:0003677">
    <property type="term" value="F:DNA binding"/>
    <property type="evidence" value="ECO:0007669"/>
    <property type="project" value="InterPro"/>
</dbReference>
<dbReference type="InterPro" id="IPR010982">
    <property type="entry name" value="Lambda_DNA-bd_dom_sf"/>
</dbReference>
<comment type="caution">
    <text evidence="2">The sequence shown here is derived from an EMBL/GenBank/DDBJ whole genome shotgun (WGS) entry which is preliminary data.</text>
</comment>
<dbReference type="InterPro" id="IPR001387">
    <property type="entry name" value="Cro/C1-type_HTH"/>
</dbReference>
<dbReference type="RefSeq" id="WP_154769439.1">
    <property type="nucleotide sequence ID" value="NZ_WLYK01000006.1"/>
</dbReference>
<dbReference type="SMART" id="SM00530">
    <property type="entry name" value="HTH_XRE"/>
    <property type="match status" value="1"/>
</dbReference>
<evidence type="ECO:0000313" key="3">
    <source>
        <dbReference type="Proteomes" id="UP000460221"/>
    </source>
</evidence>
<feature type="domain" description="HTH cro/C1-type" evidence="1">
    <location>
        <begin position="10"/>
        <end position="64"/>
    </location>
</feature>
<dbReference type="InterPro" id="IPR052345">
    <property type="entry name" value="Rad_response_metalloprotease"/>
</dbReference>
<dbReference type="PANTHER" id="PTHR43236:SF1">
    <property type="entry name" value="BLL7220 PROTEIN"/>
    <property type="match status" value="1"/>
</dbReference>
<dbReference type="AlphaFoldDB" id="A0A7K1FMX0"/>
<dbReference type="Pfam" id="PF01381">
    <property type="entry name" value="HTH_3"/>
    <property type="match status" value="1"/>
</dbReference>
<keyword evidence="3" id="KW-1185">Reference proteome</keyword>
<accession>A0A7K1FMX0</accession>
<dbReference type="Proteomes" id="UP000460221">
    <property type="component" value="Unassembled WGS sequence"/>
</dbReference>
<dbReference type="PROSITE" id="PS50943">
    <property type="entry name" value="HTH_CROC1"/>
    <property type="match status" value="1"/>
</dbReference>
<dbReference type="Gene3D" id="1.10.10.2910">
    <property type="match status" value="1"/>
</dbReference>